<organism evidence="5 6">
    <name type="scientific">Marinococcus luteus</name>
    <dbReference type="NCBI Taxonomy" id="1122204"/>
    <lineage>
        <taxon>Bacteria</taxon>
        <taxon>Bacillati</taxon>
        <taxon>Bacillota</taxon>
        <taxon>Bacilli</taxon>
        <taxon>Bacillales</taxon>
        <taxon>Bacillaceae</taxon>
        <taxon>Marinococcus</taxon>
    </lineage>
</organism>
<dbReference type="InterPro" id="IPR011006">
    <property type="entry name" value="CheY-like_superfamily"/>
</dbReference>
<protein>
    <submittedName>
        <fullName evidence="5">Two-component system, NarL family, response regulator NreC</fullName>
    </submittedName>
</protein>
<dbReference type="SUPFAM" id="SSF52172">
    <property type="entry name" value="CheY-like"/>
    <property type="match status" value="1"/>
</dbReference>
<dbReference type="OrthoDB" id="9780153at2"/>
<reference evidence="5 6" key="1">
    <citation type="submission" date="2016-10" db="EMBL/GenBank/DDBJ databases">
        <authorList>
            <person name="de Groot N.N."/>
        </authorList>
    </citation>
    <scope>NUCLEOTIDE SEQUENCE [LARGE SCALE GENOMIC DNA]</scope>
    <source>
        <strain evidence="5 6">DSM 23126</strain>
    </source>
</reference>
<dbReference type="PRINTS" id="PR00038">
    <property type="entry name" value="HTHLUXR"/>
</dbReference>
<evidence type="ECO:0000259" key="4">
    <source>
        <dbReference type="PROSITE" id="PS50043"/>
    </source>
</evidence>
<dbReference type="InterPro" id="IPR016032">
    <property type="entry name" value="Sig_transdc_resp-reg_C-effctor"/>
</dbReference>
<sequence>MTSIVLVSRRPIYRKALRALLDEAPDCTVIKEAADWPSAEAFPSGSPRTVCVVDAGTLSPAPAIASRPLLPAVFLVSGEETPAFLQQVYERASTGCLLHTDPLDDLYGAIRAAARRTHYASASFQALMQAQSVPPAVRNPRRLSPREWEVLYYITLGYANKEIADTLVISVKTVEAHRTNLMEKLAMKTRKELVEYAYQTGLIHSK</sequence>
<dbReference type="Pfam" id="PF00196">
    <property type="entry name" value="GerE"/>
    <property type="match status" value="1"/>
</dbReference>
<dbReference type="PROSITE" id="PS00622">
    <property type="entry name" value="HTH_LUXR_1"/>
    <property type="match status" value="1"/>
</dbReference>
<keyword evidence="1" id="KW-0805">Transcription regulation</keyword>
<dbReference type="GO" id="GO:0003677">
    <property type="term" value="F:DNA binding"/>
    <property type="evidence" value="ECO:0007669"/>
    <property type="project" value="UniProtKB-KW"/>
</dbReference>
<keyword evidence="3" id="KW-0804">Transcription</keyword>
<gene>
    <name evidence="5" type="ORF">SAMN05421781_0540</name>
</gene>
<evidence type="ECO:0000256" key="1">
    <source>
        <dbReference type="ARBA" id="ARBA00023015"/>
    </source>
</evidence>
<dbReference type="STRING" id="1122204.SAMN05421781_0540"/>
<evidence type="ECO:0000256" key="3">
    <source>
        <dbReference type="ARBA" id="ARBA00023163"/>
    </source>
</evidence>
<dbReference type="AlphaFoldDB" id="A0A1H2R2C5"/>
<name>A0A1H2R2C5_9BACI</name>
<evidence type="ECO:0000313" key="6">
    <source>
        <dbReference type="Proteomes" id="UP000199488"/>
    </source>
</evidence>
<evidence type="ECO:0000313" key="5">
    <source>
        <dbReference type="EMBL" id="SDW12849.1"/>
    </source>
</evidence>
<dbReference type="Gene3D" id="3.40.50.2300">
    <property type="match status" value="1"/>
</dbReference>
<keyword evidence="2" id="KW-0238">DNA-binding</keyword>
<dbReference type="PANTHER" id="PTHR44688:SF16">
    <property type="entry name" value="DNA-BINDING TRANSCRIPTIONAL ACTIVATOR DEVR_DOSR"/>
    <property type="match status" value="1"/>
</dbReference>
<dbReference type="GO" id="GO:0006355">
    <property type="term" value="P:regulation of DNA-templated transcription"/>
    <property type="evidence" value="ECO:0007669"/>
    <property type="project" value="InterPro"/>
</dbReference>
<accession>A0A1H2R2C5</accession>
<evidence type="ECO:0000256" key="2">
    <source>
        <dbReference type="ARBA" id="ARBA00023125"/>
    </source>
</evidence>
<dbReference type="InterPro" id="IPR000792">
    <property type="entry name" value="Tscrpt_reg_LuxR_C"/>
</dbReference>
<dbReference type="SMART" id="SM00421">
    <property type="entry name" value="HTH_LUXR"/>
    <property type="match status" value="1"/>
</dbReference>
<dbReference type="CDD" id="cd06170">
    <property type="entry name" value="LuxR_C_like"/>
    <property type="match status" value="1"/>
</dbReference>
<dbReference type="RefSeq" id="WP_091610798.1">
    <property type="nucleotide sequence ID" value="NZ_FNNC01000001.1"/>
</dbReference>
<dbReference type="PROSITE" id="PS50043">
    <property type="entry name" value="HTH_LUXR_2"/>
    <property type="match status" value="1"/>
</dbReference>
<dbReference type="Proteomes" id="UP000199488">
    <property type="component" value="Unassembled WGS sequence"/>
</dbReference>
<dbReference type="EMBL" id="FNNC01000001">
    <property type="protein sequence ID" value="SDW12849.1"/>
    <property type="molecule type" value="Genomic_DNA"/>
</dbReference>
<feature type="domain" description="HTH luxR-type" evidence="4">
    <location>
        <begin position="136"/>
        <end position="201"/>
    </location>
</feature>
<keyword evidence="6" id="KW-1185">Reference proteome</keyword>
<proteinExistence type="predicted"/>
<dbReference type="PANTHER" id="PTHR44688">
    <property type="entry name" value="DNA-BINDING TRANSCRIPTIONAL ACTIVATOR DEVR_DOSR"/>
    <property type="match status" value="1"/>
</dbReference>
<dbReference type="SUPFAM" id="SSF46894">
    <property type="entry name" value="C-terminal effector domain of the bipartite response regulators"/>
    <property type="match status" value="1"/>
</dbReference>